<feature type="region of interest" description="Disordered" evidence="4">
    <location>
        <begin position="773"/>
        <end position="857"/>
    </location>
</feature>
<protein>
    <recommendedName>
        <fullName evidence="10">Interference hedgehog</fullName>
    </recommendedName>
</protein>
<dbReference type="AlphaFoldDB" id="V4B8D4"/>
<dbReference type="EMBL" id="KB200329">
    <property type="protein sequence ID" value="ESP01992.1"/>
    <property type="molecule type" value="Genomic_DNA"/>
</dbReference>
<feature type="region of interest" description="Disordered" evidence="4">
    <location>
        <begin position="249"/>
        <end position="297"/>
    </location>
</feature>
<feature type="domain" description="Fibronectin type-III" evidence="7">
    <location>
        <begin position="302"/>
        <end position="401"/>
    </location>
</feature>
<evidence type="ECO:0000313" key="8">
    <source>
        <dbReference type="EMBL" id="ESP01992.1"/>
    </source>
</evidence>
<feature type="compositionally biased region" description="Basic residues" evidence="4">
    <location>
        <begin position="779"/>
        <end position="795"/>
    </location>
</feature>
<keyword evidence="3" id="KW-0393">Immunoglobulin domain</keyword>
<dbReference type="InterPro" id="IPR003598">
    <property type="entry name" value="Ig_sub2"/>
</dbReference>
<evidence type="ECO:0000256" key="1">
    <source>
        <dbReference type="ARBA" id="ARBA00022737"/>
    </source>
</evidence>
<dbReference type="PANTHER" id="PTHR13817">
    <property type="entry name" value="TITIN"/>
    <property type="match status" value="1"/>
</dbReference>
<dbReference type="SMART" id="SM00409">
    <property type="entry name" value="IG"/>
    <property type="match status" value="2"/>
</dbReference>
<feature type="compositionally biased region" description="Basic and acidic residues" evidence="4">
    <location>
        <begin position="847"/>
        <end position="857"/>
    </location>
</feature>
<dbReference type="InterPro" id="IPR036179">
    <property type="entry name" value="Ig-like_dom_sf"/>
</dbReference>
<sequence>MHYKEDIEVLPSGNIVLRNIQVDESGDYKCIIYNPSTEQLKKSDFIVTLNVSPSTDPPLPTWILDSDANSQIKLNIGDDAVLECPSAGLPEPKVNWTKYDGYLKKSRSQVISGNLHINNLELRDEGTYLCSSNGIQRFVTLEVRELPKITVSSNHIEGELGSSLRIICNVQGRPKPTVQWYHNGKLLTDSYTKILHGDTAKLITKLEESDVGIYQCMASNEAGVASASIYLWVKGQVLDPFGADGEGLSIMNTNSPNETTSIDEDDIKKSRKDKKRNRKKDKRRKKKGKNRRRHRNRVILVPPSQPTVTQLSDSSVMLNWTVQKNEGLAVKFFRVQYKEVAPSKSSWKTEDHELSKHVRQYEVKHLKKGGYYKFRIAAVYTNDDNKVGNLSPRFQLKYNSDGKSVPASEPIIVEVKPIANNNIYGISLKWMYNGPDARDLKGFIVHFKPYDESGDFKEIVLNQIGLRHYFLVNLTSHTDYAIKLQSFNSNGRSQFSKIVVKRTRGPPIVEKTTSGPAQSVPIDHGNPMTSSSGQELYMILGIVLGIMLLALIVFMLMCWWKQRQQRRMPVMNGVLHSKFHDQSHRIYTDSTRKKYMNGGYPTNGYIPNGHGPHSPNKMNINVNPVPPHPEAMSLTRHTDKGTYYHNHIGNGSVRAFGHVNTSDNNFNNINSNKKVMLSNEEASQPMLCDNNKSDHTGDNNEAIVYNYDCCSNHHYDQTLPEHTYDSDTVYSGGDTCDRNSPMPSSVLPGYGLCNQSHERISHRLSQNLDLNQSHDSLSHKHSGHSKQRHRGKHRHNGENLTRDQATNTDLSSNEGTIEFTTFNKSQNSSDQNHQGNPSTDLISSEDLSQRNEVKQKY</sequence>
<dbReference type="InterPro" id="IPR007110">
    <property type="entry name" value="Ig-like_dom"/>
</dbReference>
<dbReference type="InterPro" id="IPR013783">
    <property type="entry name" value="Ig-like_fold"/>
</dbReference>
<dbReference type="KEGG" id="lgi:LOTGIDRAFT_230536"/>
<feature type="domain" description="Fibronectin type-III" evidence="7">
    <location>
        <begin position="409"/>
        <end position="506"/>
    </location>
</feature>
<dbReference type="SMART" id="SM00060">
    <property type="entry name" value="FN3"/>
    <property type="match status" value="2"/>
</dbReference>
<dbReference type="SUPFAM" id="SSF49265">
    <property type="entry name" value="Fibronectin type III"/>
    <property type="match status" value="1"/>
</dbReference>
<keyword evidence="5" id="KW-0812">Transmembrane</keyword>
<dbReference type="Pfam" id="PF00047">
    <property type="entry name" value="ig"/>
    <property type="match status" value="1"/>
</dbReference>
<dbReference type="STRING" id="225164.V4B8D4"/>
<dbReference type="PROSITE" id="PS50835">
    <property type="entry name" value="IG_LIKE"/>
    <property type="match status" value="2"/>
</dbReference>
<dbReference type="FunFam" id="2.60.40.10:FF:000032">
    <property type="entry name" value="palladin isoform X1"/>
    <property type="match status" value="1"/>
</dbReference>
<dbReference type="SUPFAM" id="SSF48726">
    <property type="entry name" value="Immunoglobulin"/>
    <property type="match status" value="2"/>
</dbReference>
<accession>V4B8D4</accession>
<reference evidence="8 9" key="1">
    <citation type="journal article" date="2013" name="Nature">
        <title>Insights into bilaterian evolution from three spiralian genomes.</title>
        <authorList>
            <person name="Simakov O."/>
            <person name="Marletaz F."/>
            <person name="Cho S.J."/>
            <person name="Edsinger-Gonzales E."/>
            <person name="Havlak P."/>
            <person name="Hellsten U."/>
            <person name="Kuo D.H."/>
            <person name="Larsson T."/>
            <person name="Lv J."/>
            <person name="Arendt D."/>
            <person name="Savage R."/>
            <person name="Osoegawa K."/>
            <person name="de Jong P."/>
            <person name="Grimwood J."/>
            <person name="Chapman J.A."/>
            <person name="Shapiro H."/>
            <person name="Aerts A."/>
            <person name="Otillar R.P."/>
            <person name="Terry A.Y."/>
            <person name="Boore J.L."/>
            <person name="Grigoriev I.V."/>
            <person name="Lindberg D.R."/>
            <person name="Seaver E.C."/>
            <person name="Weisblat D.A."/>
            <person name="Putnam N.H."/>
            <person name="Rokhsar D.S."/>
        </authorList>
    </citation>
    <scope>NUCLEOTIDE SEQUENCE [LARGE SCALE GENOMIC DNA]</scope>
</reference>
<proteinExistence type="predicted"/>
<dbReference type="Proteomes" id="UP000030746">
    <property type="component" value="Unassembled WGS sequence"/>
</dbReference>
<dbReference type="OMA" id="KQTSDMC"/>
<dbReference type="GeneID" id="20248326"/>
<feature type="transmembrane region" description="Helical" evidence="5">
    <location>
        <begin position="536"/>
        <end position="560"/>
    </location>
</feature>
<feature type="compositionally biased region" description="Basic residues" evidence="4">
    <location>
        <begin position="269"/>
        <end position="297"/>
    </location>
</feature>
<evidence type="ECO:0008006" key="10">
    <source>
        <dbReference type="Google" id="ProtNLM"/>
    </source>
</evidence>
<dbReference type="OrthoDB" id="9998697at2759"/>
<dbReference type="Gene3D" id="2.60.40.10">
    <property type="entry name" value="Immunoglobulins"/>
    <property type="match status" value="4"/>
</dbReference>
<keyword evidence="5" id="KW-0472">Membrane</keyword>
<dbReference type="InterPro" id="IPR050964">
    <property type="entry name" value="Striated_Muscle_Regulatory"/>
</dbReference>
<dbReference type="RefSeq" id="XP_009047150.1">
    <property type="nucleotide sequence ID" value="XM_009048902.1"/>
</dbReference>
<keyword evidence="9" id="KW-1185">Reference proteome</keyword>
<organism evidence="8 9">
    <name type="scientific">Lottia gigantea</name>
    <name type="common">Giant owl limpet</name>
    <dbReference type="NCBI Taxonomy" id="225164"/>
    <lineage>
        <taxon>Eukaryota</taxon>
        <taxon>Metazoa</taxon>
        <taxon>Spiralia</taxon>
        <taxon>Lophotrochozoa</taxon>
        <taxon>Mollusca</taxon>
        <taxon>Gastropoda</taxon>
        <taxon>Patellogastropoda</taxon>
        <taxon>Lottioidea</taxon>
        <taxon>Lottiidae</taxon>
        <taxon>Lottia</taxon>
    </lineage>
</organism>
<gene>
    <name evidence="8" type="ORF">LOTGIDRAFT_230536</name>
</gene>
<evidence type="ECO:0000256" key="5">
    <source>
        <dbReference type="SAM" id="Phobius"/>
    </source>
</evidence>
<dbReference type="InterPro" id="IPR003961">
    <property type="entry name" value="FN3_dom"/>
</dbReference>
<dbReference type="SMART" id="SM00408">
    <property type="entry name" value="IGc2"/>
    <property type="match status" value="2"/>
</dbReference>
<evidence type="ECO:0000256" key="2">
    <source>
        <dbReference type="ARBA" id="ARBA00023157"/>
    </source>
</evidence>
<dbReference type="PANTHER" id="PTHR13817:SF166">
    <property type="entry name" value="NEURONAL IGCAM-RELATED"/>
    <property type="match status" value="1"/>
</dbReference>
<feature type="compositionally biased region" description="Polar residues" evidence="4">
    <location>
        <begin position="802"/>
        <end position="846"/>
    </location>
</feature>
<keyword evidence="5" id="KW-1133">Transmembrane helix</keyword>
<evidence type="ECO:0000259" key="6">
    <source>
        <dbReference type="PROSITE" id="PS50835"/>
    </source>
</evidence>
<feature type="domain" description="Ig-like" evidence="6">
    <location>
        <begin position="60"/>
        <end position="140"/>
    </location>
</feature>
<dbReference type="PROSITE" id="PS50853">
    <property type="entry name" value="FN3"/>
    <property type="match status" value="2"/>
</dbReference>
<name>V4B8D4_LOTGI</name>
<feature type="compositionally biased region" description="Polar residues" evidence="4">
    <location>
        <begin position="250"/>
        <end position="260"/>
    </location>
</feature>
<dbReference type="InterPro" id="IPR036116">
    <property type="entry name" value="FN3_sf"/>
</dbReference>
<dbReference type="HOGENOM" id="CLU_333528_0_0_1"/>
<evidence type="ECO:0000256" key="4">
    <source>
        <dbReference type="SAM" id="MobiDB-lite"/>
    </source>
</evidence>
<feature type="domain" description="Ig-like" evidence="6">
    <location>
        <begin position="147"/>
        <end position="230"/>
    </location>
</feature>
<dbReference type="Pfam" id="PF00041">
    <property type="entry name" value="fn3"/>
    <property type="match status" value="1"/>
</dbReference>
<dbReference type="InterPro" id="IPR013151">
    <property type="entry name" value="Immunoglobulin_dom"/>
</dbReference>
<keyword evidence="2" id="KW-1015">Disulfide bond</keyword>
<evidence type="ECO:0000259" key="7">
    <source>
        <dbReference type="PROSITE" id="PS50853"/>
    </source>
</evidence>
<evidence type="ECO:0000313" key="9">
    <source>
        <dbReference type="Proteomes" id="UP000030746"/>
    </source>
</evidence>
<dbReference type="Pfam" id="PF13927">
    <property type="entry name" value="Ig_3"/>
    <property type="match status" value="1"/>
</dbReference>
<dbReference type="CTD" id="20248326"/>
<dbReference type="CDD" id="cd00063">
    <property type="entry name" value="FN3"/>
    <property type="match status" value="2"/>
</dbReference>
<keyword evidence="1" id="KW-0677">Repeat</keyword>
<evidence type="ECO:0000256" key="3">
    <source>
        <dbReference type="ARBA" id="ARBA00023319"/>
    </source>
</evidence>
<dbReference type="InterPro" id="IPR003599">
    <property type="entry name" value="Ig_sub"/>
</dbReference>